<evidence type="ECO:0000259" key="4">
    <source>
        <dbReference type="PROSITE" id="PS50949"/>
    </source>
</evidence>
<dbReference type="GO" id="GO:0003677">
    <property type="term" value="F:DNA binding"/>
    <property type="evidence" value="ECO:0007669"/>
    <property type="project" value="UniProtKB-KW"/>
</dbReference>
<reference evidence="5 6" key="1">
    <citation type="submission" date="2019-02" db="EMBL/GenBank/DDBJ databases">
        <title>Draft genome sequences of novel Actinobacteria.</title>
        <authorList>
            <person name="Sahin N."/>
            <person name="Ay H."/>
            <person name="Saygin H."/>
        </authorList>
    </citation>
    <scope>NUCLEOTIDE SEQUENCE [LARGE SCALE GENOMIC DNA]</scope>
    <source>
        <strain evidence="5 6">KC603</strain>
    </source>
</reference>
<evidence type="ECO:0000256" key="2">
    <source>
        <dbReference type="ARBA" id="ARBA00023125"/>
    </source>
</evidence>
<keyword evidence="6" id="KW-1185">Reference proteome</keyword>
<feature type="domain" description="HTH gntR-type" evidence="4">
    <location>
        <begin position="15"/>
        <end position="83"/>
    </location>
</feature>
<name>A0A4R4RW18_9ACTN</name>
<dbReference type="GO" id="GO:0003700">
    <property type="term" value="F:DNA-binding transcription factor activity"/>
    <property type="evidence" value="ECO:0007669"/>
    <property type="project" value="InterPro"/>
</dbReference>
<dbReference type="InterPro" id="IPR000524">
    <property type="entry name" value="Tscrpt_reg_HTH_GntR"/>
</dbReference>
<dbReference type="InterPro" id="IPR008920">
    <property type="entry name" value="TF_FadR/GntR_C"/>
</dbReference>
<proteinExistence type="predicted"/>
<evidence type="ECO:0000313" key="6">
    <source>
        <dbReference type="Proteomes" id="UP000295621"/>
    </source>
</evidence>
<protein>
    <submittedName>
        <fullName evidence="5">FadR family transcriptional regulator</fullName>
    </submittedName>
</protein>
<accession>A0A4R4RW18</accession>
<evidence type="ECO:0000256" key="3">
    <source>
        <dbReference type="ARBA" id="ARBA00023163"/>
    </source>
</evidence>
<dbReference type="Pfam" id="PF07729">
    <property type="entry name" value="FCD"/>
    <property type="match status" value="1"/>
</dbReference>
<dbReference type="PANTHER" id="PTHR43537:SF5">
    <property type="entry name" value="UXU OPERON TRANSCRIPTIONAL REGULATOR"/>
    <property type="match status" value="1"/>
</dbReference>
<dbReference type="SMART" id="SM00895">
    <property type="entry name" value="FCD"/>
    <property type="match status" value="1"/>
</dbReference>
<evidence type="ECO:0000313" key="5">
    <source>
        <dbReference type="EMBL" id="TDC54358.1"/>
    </source>
</evidence>
<dbReference type="RefSeq" id="WP_131978710.1">
    <property type="nucleotide sequence ID" value="NZ_SMKL01000004.1"/>
</dbReference>
<keyword evidence="3" id="KW-0804">Transcription</keyword>
<dbReference type="InterPro" id="IPR036390">
    <property type="entry name" value="WH_DNA-bd_sf"/>
</dbReference>
<dbReference type="CDD" id="cd07377">
    <property type="entry name" value="WHTH_GntR"/>
    <property type="match status" value="1"/>
</dbReference>
<dbReference type="InterPro" id="IPR036388">
    <property type="entry name" value="WH-like_DNA-bd_sf"/>
</dbReference>
<dbReference type="Gene3D" id="1.10.10.10">
    <property type="entry name" value="Winged helix-like DNA-binding domain superfamily/Winged helix DNA-binding domain"/>
    <property type="match status" value="1"/>
</dbReference>
<dbReference type="OrthoDB" id="4535513at2"/>
<dbReference type="AlphaFoldDB" id="A0A4R4RW18"/>
<gene>
    <name evidence="5" type="ORF">E1212_02650</name>
</gene>
<dbReference type="SUPFAM" id="SSF46785">
    <property type="entry name" value="Winged helix' DNA-binding domain"/>
    <property type="match status" value="1"/>
</dbReference>
<dbReference type="PROSITE" id="PS50949">
    <property type="entry name" value="HTH_GNTR"/>
    <property type="match status" value="1"/>
</dbReference>
<evidence type="ECO:0000256" key="1">
    <source>
        <dbReference type="ARBA" id="ARBA00023015"/>
    </source>
</evidence>
<dbReference type="PANTHER" id="PTHR43537">
    <property type="entry name" value="TRANSCRIPTIONAL REGULATOR, GNTR FAMILY"/>
    <property type="match status" value="1"/>
</dbReference>
<dbReference type="Gene3D" id="1.20.120.530">
    <property type="entry name" value="GntR ligand-binding domain-like"/>
    <property type="match status" value="1"/>
</dbReference>
<dbReference type="SMART" id="SM00345">
    <property type="entry name" value="HTH_GNTR"/>
    <property type="match status" value="1"/>
</dbReference>
<keyword evidence="1" id="KW-0805">Transcription regulation</keyword>
<dbReference type="InterPro" id="IPR011711">
    <property type="entry name" value="GntR_C"/>
</dbReference>
<dbReference type="SUPFAM" id="SSF48008">
    <property type="entry name" value="GntR ligand-binding domain-like"/>
    <property type="match status" value="1"/>
</dbReference>
<dbReference type="Proteomes" id="UP000295621">
    <property type="component" value="Unassembled WGS sequence"/>
</dbReference>
<keyword evidence="2" id="KW-0238">DNA-binding</keyword>
<sequence length="255" mass="27232">MAPPEGPAFHAVERSKVYSSVVDQILASIRDGRLPPGSALPAERVLAHQLQVSRGSLREAIRVLEHAGVLDVRVGSGTYVSLDSGSDTTILRAQAAVIGEHSPLDLIVARAAIEPVCAEHAARSHHPGDLQAIEDAVTEQAEVTHAGGDPSEADAAFHLAVAEATHNGVLVALQRNLNDLMHEQMWSDLKHRSRSRSHASEDYLEHHRLVLEAIRQHDPRRAGQLMVMHMSAIETGLLAELDRAGEGPAGPAAGG</sequence>
<organism evidence="5 6">
    <name type="scientific">Jiangella ureilytica</name>
    <dbReference type="NCBI Taxonomy" id="2530374"/>
    <lineage>
        <taxon>Bacteria</taxon>
        <taxon>Bacillati</taxon>
        <taxon>Actinomycetota</taxon>
        <taxon>Actinomycetes</taxon>
        <taxon>Jiangellales</taxon>
        <taxon>Jiangellaceae</taxon>
        <taxon>Jiangella</taxon>
    </lineage>
</organism>
<comment type="caution">
    <text evidence="5">The sequence shown here is derived from an EMBL/GenBank/DDBJ whole genome shotgun (WGS) entry which is preliminary data.</text>
</comment>
<dbReference type="Pfam" id="PF00392">
    <property type="entry name" value="GntR"/>
    <property type="match status" value="1"/>
</dbReference>
<dbReference type="EMBL" id="SMKL01000004">
    <property type="protein sequence ID" value="TDC54358.1"/>
    <property type="molecule type" value="Genomic_DNA"/>
</dbReference>
<dbReference type="PRINTS" id="PR00035">
    <property type="entry name" value="HTHGNTR"/>
</dbReference>